<dbReference type="GO" id="GO:0009289">
    <property type="term" value="C:pilus"/>
    <property type="evidence" value="ECO:0007669"/>
    <property type="project" value="UniProtKB-SubCell"/>
</dbReference>
<dbReference type="Pfam" id="PF00419">
    <property type="entry name" value="Fimbrial"/>
    <property type="match status" value="1"/>
</dbReference>
<dbReference type="Gene3D" id="2.60.40.1090">
    <property type="entry name" value="Fimbrial-type adhesion domain"/>
    <property type="match status" value="1"/>
</dbReference>
<proteinExistence type="inferred from homology"/>
<comment type="similarity">
    <text evidence="2">Belongs to the fimbrial protein family.</text>
</comment>
<gene>
    <name evidence="5" type="ORF">CAL19_15680</name>
</gene>
<protein>
    <recommendedName>
        <fullName evidence="4">Fimbrial-type adhesion domain-containing protein</fullName>
    </recommendedName>
</protein>
<evidence type="ECO:0000256" key="2">
    <source>
        <dbReference type="ARBA" id="ARBA00006671"/>
    </source>
</evidence>
<keyword evidence="3" id="KW-0281">Fimbrium</keyword>
<feature type="domain" description="Fimbrial-type adhesion" evidence="4">
    <location>
        <begin position="261"/>
        <end position="409"/>
    </location>
</feature>
<evidence type="ECO:0000313" key="6">
    <source>
        <dbReference type="Proteomes" id="UP000216947"/>
    </source>
</evidence>
<dbReference type="AlphaFoldDB" id="A0A261QXL2"/>
<sequence length="410" mass="42170">MGRAGGPAMQFRDRYHPRTGCRPAGDGADMPVVMCARPFCRRPGAKAAHALALVLALAGGAATAQACSVNRGGTTSKNNYYAAYDASLFQIRVPPGRASFPLPASPVAGETLFVAEMPLPELGSGSAQGRAAPLYACNAGAVETFRGGTALVAGHPDVYASGVQGIGYRVYYYYIDASQNEVAPYSANNTYKSGALVFPFNGSAGMGTGLKARIEFVATGEPILPGQLSPSNVYGQAAVSNVGNVAVPQLYRVQLATPVAVTPPTCDVQNPAALTVRLPAVPVHLLSASPGRDITSTSIEVACSSPSEASPTVTIIPNSTVAGYPATLANQESGASAADGVGVQVWVYDPAADAYRLPAFGVAEPGLGAPMEGAPSRRWRYLVGASYVQVAAPVRAGKVRASATLKFTYP</sequence>
<name>A0A261QXL2_9BORD</name>
<dbReference type="Gene3D" id="2.60.40.3310">
    <property type="match status" value="1"/>
</dbReference>
<dbReference type="PANTHER" id="PTHR33420">
    <property type="entry name" value="FIMBRIAL SUBUNIT ELFA-RELATED"/>
    <property type="match status" value="1"/>
</dbReference>
<accession>A0A261QXL2</accession>
<dbReference type="PANTHER" id="PTHR33420:SF14">
    <property type="entry name" value="TYPE 1 FIMBRIN D-MANNOSE SPECIFIC ADHESIN"/>
    <property type="match status" value="1"/>
</dbReference>
<comment type="caution">
    <text evidence="5">The sequence shown here is derived from an EMBL/GenBank/DDBJ whole genome shotgun (WGS) entry which is preliminary data.</text>
</comment>
<evidence type="ECO:0000313" key="5">
    <source>
        <dbReference type="EMBL" id="OZI17267.1"/>
    </source>
</evidence>
<evidence type="ECO:0000256" key="1">
    <source>
        <dbReference type="ARBA" id="ARBA00004561"/>
    </source>
</evidence>
<dbReference type="InterPro" id="IPR008966">
    <property type="entry name" value="Adhesion_dom_sf"/>
</dbReference>
<dbReference type="InterPro" id="IPR036937">
    <property type="entry name" value="Adhesion_dom_fimbrial_sf"/>
</dbReference>
<evidence type="ECO:0000259" key="4">
    <source>
        <dbReference type="Pfam" id="PF00419"/>
    </source>
</evidence>
<reference evidence="6" key="1">
    <citation type="submission" date="2017-05" db="EMBL/GenBank/DDBJ databases">
        <title>Complete and WGS of Bordetella genogroups.</title>
        <authorList>
            <person name="Spilker T."/>
            <person name="Lipuma J."/>
        </authorList>
    </citation>
    <scope>NUCLEOTIDE SEQUENCE [LARGE SCALE GENOMIC DNA]</scope>
    <source>
        <strain evidence="6">AU18089</strain>
    </source>
</reference>
<keyword evidence="6" id="KW-1185">Reference proteome</keyword>
<dbReference type="GO" id="GO:0043709">
    <property type="term" value="P:cell adhesion involved in single-species biofilm formation"/>
    <property type="evidence" value="ECO:0007669"/>
    <property type="project" value="TreeGrafter"/>
</dbReference>
<dbReference type="SUPFAM" id="SSF49401">
    <property type="entry name" value="Bacterial adhesins"/>
    <property type="match status" value="1"/>
</dbReference>
<dbReference type="InterPro" id="IPR000259">
    <property type="entry name" value="Adhesion_dom_fimbrial"/>
</dbReference>
<dbReference type="EMBL" id="NEVK01000007">
    <property type="protein sequence ID" value="OZI17267.1"/>
    <property type="molecule type" value="Genomic_DNA"/>
</dbReference>
<dbReference type="InterPro" id="IPR050263">
    <property type="entry name" value="Bact_Fimbrial_Adh_Pro"/>
</dbReference>
<organism evidence="5 6">
    <name type="scientific">Bordetella genomosp. 7</name>
    <dbReference type="NCBI Taxonomy" id="1416805"/>
    <lineage>
        <taxon>Bacteria</taxon>
        <taxon>Pseudomonadati</taxon>
        <taxon>Pseudomonadota</taxon>
        <taxon>Betaproteobacteria</taxon>
        <taxon>Burkholderiales</taxon>
        <taxon>Alcaligenaceae</taxon>
        <taxon>Bordetella</taxon>
    </lineage>
</organism>
<dbReference type="Proteomes" id="UP000216947">
    <property type="component" value="Unassembled WGS sequence"/>
</dbReference>
<evidence type="ECO:0000256" key="3">
    <source>
        <dbReference type="ARBA" id="ARBA00023263"/>
    </source>
</evidence>
<comment type="subcellular location">
    <subcellularLocation>
        <location evidence="1">Fimbrium</location>
    </subcellularLocation>
</comment>